<reference evidence="3" key="1">
    <citation type="journal article" date="2005" name="Environ. Microbiol.">
        <title>Genetic and functional properties of uncultivated thermophilic crenarchaeotes from a subsurface gold mine as revealed by analysis of genome fragments.</title>
        <authorList>
            <person name="Nunoura T."/>
            <person name="Hirayama H."/>
            <person name="Takami H."/>
            <person name="Oida H."/>
            <person name="Nishi S."/>
            <person name="Shimamura S."/>
            <person name="Suzuki Y."/>
            <person name="Inagaki F."/>
            <person name="Takai K."/>
            <person name="Nealson K.H."/>
            <person name="Horikoshi K."/>
        </authorList>
    </citation>
    <scope>NUCLEOTIDE SEQUENCE</scope>
</reference>
<dbReference type="InterPro" id="IPR056823">
    <property type="entry name" value="TEN-like_YD-shell"/>
</dbReference>
<feature type="domain" description="Teneurin-like YD-shell" evidence="2">
    <location>
        <begin position="14"/>
        <end position="69"/>
    </location>
</feature>
<dbReference type="Gene3D" id="2.180.10.10">
    <property type="entry name" value="RHS repeat-associated core"/>
    <property type="match status" value="1"/>
</dbReference>
<sequence length="88" mass="9835">MRAIVRDAGGYGNGLEVLDEITYDSLGNVLSETNPAAGNRFKFTARELDAALSLYYYRARWYDPQLGRFPEVVRHPATSDPVRHSATS</sequence>
<protein>
    <recommendedName>
        <fullName evidence="2">Teneurin-like YD-shell domain-containing protein</fullName>
    </recommendedName>
</protein>
<dbReference type="AlphaFoldDB" id="H5SCA0"/>
<evidence type="ECO:0000259" key="2">
    <source>
        <dbReference type="Pfam" id="PF25023"/>
    </source>
</evidence>
<accession>H5SCA0</accession>
<proteinExistence type="predicted"/>
<dbReference type="NCBIfam" id="TIGR03696">
    <property type="entry name" value="Rhs_assc_core"/>
    <property type="match status" value="1"/>
</dbReference>
<dbReference type="InterPro" id="IPR022385">
    <property type="entry name" value="Rhs_assc_core"/>
</dbReference>
<organism evidence="3">
    <name type="scientific">uncultured Planctomycetota bacterium</name>
    <dbReference type="NCBI Taxonomy" id="120965"/>
    <lineage>
        <taxon>Bacteria</taxon>
        <taxon>Pseudomonadati</taxon>
        <taxon>Planctomycetota</taxon>
        <taxon>environmental samples</taxon>
    </lineage>
</organism>
<dbReference type="Pfam" id="PF25023">
    <property type="entry name" value="TEN_YD-shell"/>
    <property type="match status" value="1"/>
</dbReference>
<dbReference type="EMBL" id="AP011667">
    <property type="protein sequence ID" value="BAL53786.1"/>
    <property type="molecule type" value="Genomic_DNA"/>
</dbReference>
<reference evidence="3" key="2">
    <citation type="journal article" date="2012" name="PLoS ONE">
        <title>A Deeply Branching Thermophilic Bacterium with an Ancient Acetyl-CoA Pathway Dominates a Subsurface Ecosystem.</title>
        <authorList>
            <person name="Takami H."/>
            <person name="Noguchi H."/>
            <person name="Takaki Y."/>
            <person name="Uchiyama I."/>
            <person name="Toyoda A."/>
            <person name="Nishi S."/>
            <person name="Chee G.-J."/>
            <person name="Arai W."/>
            <person name="Nunoura T."/>
            <person name="Itoh T."/>
            <person name="Hattori M."/>
            <person name="Takai K."/>
        </authorList>
    </citation>
    <scope>NUCLEOTIDE SEQUENCE</scope>
</reference>
<gene>
    <name evidence="3" type="ORF">HGMM_F08F10C05</name>
</gene>
<evidence type="ECO:0000313" key="3">
    <source>
        <dbReference type="EMBL" id="BAL53786.1"/>
    </source>
</evidence>
<evidence type="ECO:0000256" key="1">
    <source>
        <dbReference type="ARBA" id="ARBA00022737"/>
    </source>
</evidence>
<keyword evidence="1" id="KW-0677">Repeat</keyword>
<name>H5SCA0_9BACT</name>